<dbReference type="InterPro" id="IPR006680">
    <property type="entry name" value="Amidohydro-rel"/>
</dbReference>
<dbReference type="Pfam" id="PF22039">
    <property type="entry name" value="HUTI_composite_bact"/>
    <property type="match status" value="1"/>
</dbReference>
<dbReference type="GO" id="GO:0019556">
    <property type="term" value="P:L-histidine catabolic process to glutamate and formamide"/>
    <property type="evidence" value="ECO:0007669"/>
    <property type="project" value="UniProtKB-UniRule"/>
</dbReference>
<dbReference type="PANTHER" id="PTHR42752">
    <property type="entry name" value="IMIDAZOLONEPROPIONASE"/>
    <property type="match status" value="1"/>
</dbReference>
<dbReference type="Gene3D" id="3.20.20.140">
    <property type="entry name" value="Metal-dependent hydrolases"/>
    <property type="match status" value="1"/>
</dbReference>
<dbReference type="GO" id="GO:0005506">
    <property type="term" value="F:iron ion binding"/>
    <property type="evidence" value="ECO:0007669"/>
    <property type="project" value="UniProtKB-UniRule"/>
</dbReference>
<protein>
    <recommendedName>
        <fullName evidence="1 7">Imidazolonepropionase</fullName>
        <ecNumber evidence="1 7">3.5.2.7</ecNumber>
    </recommendedName>
    <alternativeName>
        <fullName evidence="7">Imidazolone-5-propionate hydrolase</fullName>
    </alternativeName>
</protein>
<dbReference type="Gene3D" id="2.30.40.10">
    <property type="entry name" value="Urease, subunit C, domain 1"/>
    <property type="match status" value="1"/>
</dbReference>
<keyword evidence="7" id="KW-0963">Cytoplasm</keyword>
<feature type="binding site" evidence="7">
    <location>
        <position position="90"/>
    </location>
    <ligand>
        <name>4-imidazolone-5-propanoate</name>
        <dbReference type="ChEBI" id="CHEBI:77893"/>
    </ligand>
</feature>
<feature type="binding site" evidence="7">
    <location>
        <position position="81"/>
    </location>
    <ligand>
        <name>Zn(2+)</name>
        <dbReference type="ChEBI" id="CHEBI:29105"/>
    </ligand>
</feature>
<comment type="function">
    <text evidence="7">Catalyzes the hydrolytic cleavage of the carbon-nitrogen bond in imidazolone-5-propanoate to yield N-formimidoyl-L-glutamate. It is the third step in the universal histidine degradation pathway.</text>
</comment>
<feature type="domain" description="Aminodeoxyfutalosine deaminase/Imidazolonepropionase-like composite" evidence="9">
    <location>
        <begin position="35"/>
        <end position="58"/>
    </location>
</feature>
<keyword evidence="11" id="KW-1185">Reference proteome</keyword>
<dbReference type="OrthoDB" id="24954at2157"/>
<dbReference type="RefSeq" id="WP_124179296.1">
    <property type="nucleotide sequence ID" value="NZ_REFY01000005.1"/>
</dbReference>
<feature type="binding site" evidence="7">
    <location>
        <position position="186"/>
    </location>
    <ligand>
        <name>4-imidazolone-5-propanoate</name>
        <dbReference type="ChEBI" id="CHEBI:77893"/>
    </ligand>
</feature>
<reference evidence="10 11" key="1">
    <citation type="submission" date="2018-10" db="EMBL/GenBank/DDBJ databases">
        <title>Natrarchaeobius chitinivorans gen. nov., sp. nov., and Natrarchaeobius haloalkaliphilus sp. nov., alkaliphilic, chitin-utilizing haloarchaea from hypersaline alkaline lakes.</title>
        <authorList>
            <person name="Sorokin D.Y."/>
            <person name="Elcheninov A.G."/>
            <person name="Kostrikina N.A."/>
            <person name="Bale N.J."/>
            <person name="Sinninghe Damste J.S."/>
            <person name="Khijniak T.V."/>
            <person name="Kublanov I.V."/>
            <person name="Toshchakov S.V."/>
        </authorList>
    </citation>
    <scope>NUCLEOTIDE SEQUENCE [LARGE SCALE GENOMIC DNA]</scope>
    <source>
        <strain evidence="10 11">AArcht-Sl</strain>
    </source>
</reference>
<evidence type="ECO:0000313" key="11">
    <source>
        <dbReference type="Proteomes" id="UP000273828"/>
    </source>
</evidence>
<feature type="domain" description="Amidohydrolase-related" evidence="8">
    <location>
        <begin position="73"/>
        <end position="410"/>
    </location>
</feature>
<dbReference type="GO" id="GO:0008270">
    <property type="term" value="F:zinc ion binding"/>
    <property type="evidence" value="ECO:0007669"/>
    <property type="project" value="UniProtKB-UniRule"/>
</dbReference>
<feature type="binding site" evidence="7">
    <location>
        <position position="323"/>
    </location>
    <ligand>
        <name>Zn(2+)</name>
        <dbReference type="ChEBI" id="CHEBI:29105"/>
    </ligand>
</feature>
<feature type="binding site" evidence="7">
    <location>
        <position position="81"/>
    </location>
    <ligand>
        <name>Fe(3+)</name>
        <dbReference type="ChEBI" id="CHEBI:29034"/>
    </ligand>
</feature>
<feature type="binding site" evidence="7">
    <location>
        <position position="153"/>
    </location>
    <ligand>
        <name>4-imidazolone-5-propanoate</name>
        <dbReference type="ChEBI" id="CHEBI:77893"/>
    </ligand>
</feature>
<dbReference type="FunFam" id="3.20.20.140:FF:000007">
    <property type="entry name" value="Imidazolonepropionase"/>
    <property type="match status" value="1"/>
</dbReference>
<feature type="binding site" evidence="7">
    <location>
        <position position="83"/>
    </location>
    <ligand>
        <name>Fe(3+)</name>
        <dbReference type="ChEBI" id="CHEBI:29034"/>
    </ligand>
</feature>
<evidence type="ECO:0000256" key="6">
    <source>
        <dbReference type="ARBA" id="ARBA00023004"/>
    </source>
</evidence>
<dbReference type="EMBL" id="REFY01000005">
    <property type="protein sequence ID" value="RQG88108.1"/>
    <property type="molecule type" value="Genomic_DNA"/>
</dbReference>
<dbReference type="UniPathway" id="UPA00379">
    <property type="reaction ID" value="UER00551"/>
</dbReference>
<dbReference type="InterPro" id="IPR054418">
    <property type="entry name" value="MQNX/HUTI_composite_N"/>
</dbReference>
<evidence type="ECO:0000259" key="9">
    <source>
        <dbReference type="Pfam" id="PF22039"/>
    </source>
</evidence>
<dbReference type="PANTHER" id="PTHR42752:SF1">
    <property type="entry name" value="IMIDAZOLONEPROPIONASE-RELATED"/>
    <property type="match status" value="1"/>
</dbReference>
<dbReference type="InterPro" id="IPR032466">
    <property type="entry name" value="Metal_Hydrolase"/>
</dbReference>
<comment type="similarity">
    <text evidence="7">Belongs to the metallo-dependent hydrolases superfamily. HutI family.</text>
</comment>
<proteinExistence type="inferred from homology"/>
<keyword evidence="6 7" id="KW-0408">Iron</keyword>
<feature type="binding site" evidence="7">
    <location>
        <position position="252"/>
    </location>
    <ligand>
        <name>4-imidazolone-5-propanoate</name>
        <dbReference type="ChEBI" id="CHEBI:77893"/>
    </ligand>
</feature>
<dbReference type="EC" id="3.5.2.7" evidence="1 7"/>
<evidence type="ECO:0000256" key="3">
    <source>
        <dbReference type="ARBA" id="ARBA00022801"/>
    </source>
</evidence>
<evidence type="ECO:0000259" key="8">
    <source>
        <dbReference type="Pfam" id="PF01979"/>
    </source>
</evidence>
<dbReference type="InterPro" id="IPR005920">
    <property type="entry name" value="HutI"/>
</dbReference>
<dbReference type="CDD" id="cd01296">
    <property type="entry name" value="Imidazolone-5PH"/>
    <property type="match status" value="1"/>
</dbReference>
<dbReference type="HAMAP" id="MF_00372">
    <property type="entry name" value="HutI"/>
    <property type="match status" value="1"/>
</dbReference>
<dbReference type="SUPFAM" id="SSF51338">
    <property type="entry name" value="Composite domain of metallo-dependent hydrolases"/>
    <property type="match status" value="1"/>
</dbReference>
<name>A0A3N6P0Q3_9EURY</name>
<dbReference type="GO" id="GO:0050480">
    <property type="term" value="F:imidazolonepropionase activity"/>
    <property type="evidence" value="ECO:0007669"/>
    <property type="project" value="UniProtKB-UniRule"/>
</dbReference>
<evidence type="ECO:0000256" key="5">
    <source>
        <dbReference type="ARBA" id="ARBA00022833"/>
    </source>
</evidence>
<comment type="cofactor">
    <cofactor evidence="7">
        <name>Zn(2+)</name>
        <dbReference type="ChEBI" id="CHEBI:29105"/>
    </cofactor>
    <cofactor evidence="7">
        <name>Fe(3+)</name>
        <dbReference type="ChEBI" id="CHEBI:29034"/>
    </cofactor>
    <text evidence="7">Binds 1 zinc or iron ion per subunit.</text>
</comment>
<dbReference type="Pfam" id="PF01979">
    <property type="entry name" value="Amidohydro_1"/>
    <property type="match status" value="1"/>
</dbReference>
<evidence type="ECO:0000256" key="2">
    <source>
        <dbReference type="ARBA" id="ARBA00022723"/>
    </source>
</evidence>
<evidence type="ECO:0000256" key="4">
    <source>
        <dbReference type="ARBA" id="ARBA00022808"/>
    </source>
</evidence>
<dbReference type="InterPro" id="IPR011059">
    <property type="entry name" value="Metal-dep_hydrolase_composite"/>
</dbReference>
<keyword evidence="3 7" id="KW-0378">Hydrolase</keyword>
<dbReference type="Proteomes" id="UP000273828">
    <property type="component" value="Unassembled WGS sequence"/>
</dbReference>
<feature type="binding site" evidence="7">
    <location>
        <position position="323"/>
    </location>
    <ligand>
        <name>Fe(3+)</name>
        <dbReference type="ChEBI" id="CHEBI:29034"/>
    </ligand>
</feature>
<feature type="binding site" evidence="7">
    <location>
        <position position="83"/>
    </location>
    <ligand>
        <name>Zn(2+)</name>
        <dbReference type="ChEBI" id="CHEBI:29105"/>
    </ligand>
</feature>
<dbReference type="NCBIfam" id="TIGR01224">
    <property type="entry name" value="hutI"/>
    <property type="match status" value="1"/>
</dbReference>
<comment type="subcellular location">
    <subcellularLocation>
        <location evidence="7">Cytoplasm</location>
    </subcellularLocation>
</comment>
<dbReference type="AlphaFoldDB" id="A0A3N6P0Q3"/>
<keyword evidence="2 7" id="KW-0479">Metal-binding</keyword>
<feature type="binding site" evidence="7">
    <location>
        <position position="249"/>
    </location>
    <ligand>
        <name>Fe(3+)</name>
        <dbReference type="ChEBI" id="CHEBI:29034"/>
    </ligand>
</feature>
<feature type="binding site" evidence="7">
    <location>
        <position position="325"/>
    </location>
    <ligand>
        <name>N-formimidoyl-L-glutamate</name>
        <dbReference type="ChEBI" id="CHEBI:58928"/>
    </ligand>
</feature>
<dbReference type="GO" id="GO:0019557">
    <property type="term" value="P:L-histidine catabolic process to glutamate and formate"/>
    <property type="evidence" value="ECO:0007669"/>
    <property type="project" value="UniProtKB-UniPathway"/>
</dbReference>
<sequence>MTDLQFVVHGAAEVAAVSDADDAGPAAGLETIADGAVAVVDGEIAAVGETATVTRDYPPENAATAIDAAGKTVQPGFVDPHTHAVFAGDRSDEFEAKLRGKSYQEIMAEGGGILRTVRATREADTETLLANLLDHLDLMLAHGSTTVEVKSGYGLDTETELRMLEVIDRANERHPIDLVATYMGAHAVPEDRDTDEYVDEVVDEQLPAVADQGVAEFCDVFCEEDVFDVAQSRRILEAGRERGLSPKAHAEEFVHLGGTQLAADVGATSADHLLNATSDDVRALIDAGTVPVLLPGTAFGLRTEYADARGMLEAGAPVALATDFNPNCHSHSMGFATTLACVGMRMTPAEALIGATRNAAAAIDRPNGPGRLEVGGPADLCVLDAPSHVHVPYSFGVNRVETVVKDGEVVHG</sequence>
<feature type="binding site" evidence="7">
    <location>
        <position position="153"/>
    </location>
    <ligand>
        <name>N-formimidoyl-L-glutamate</name>
        <dbReference type="ChEBI" id="CHEBI:58928"/>
    </ligand>
</feature>
<feature type="binding site" evidence="7">
    <location>
        <position position="249"/>
    </location>
    <ligand>
        <name>Zn(2+)</name>
        <dbReference type="ChEBI" id="CHEBI:29105"/>
    </ligand>
</feature>
<organism evidence="10 11">
    <name type="scientific">Natrarchaeobius halalkaliphilus</name>
    <dbReference type="NCBI Taxonomy" id="1679091"/>
    <lineage>
        <taxon>Archaea</taxon>
        <taxon>Methanobacteriati</taxon>
        <taxon>Methanobacteriota</taxon>
        <taxon>Stenosarchaea group</taxon>
        <taxon>Halobacteria</taxon>
        <taxon>Halobacteriales</taxon>
        <taxon>Natrialbaceae</taxon>
        <taxon>Natrarchaeobius</taxon>
    </lineage>
</organism>
<evidence type="ECO:0000313" key="10">
    <source>
        <dbReference type="EMBL" id="RQG88108.1"/>
    </source>
</evidence>
<evidence type="ECO:0000256" key="1">
    <source>
        <dbReference type="ARBA" id="ARBA00012864"/>
    </source>
</evidence>
<gene>
    <name evidence="7" type="primary">hutI</name>
    <name evidence="10" type="ORF">EA462_14515</name>
</gene>
<dbReference type="SUPFAM" id="SSF51556">
    <property type="entry name" value="Metallo-dependent hydrolases"/>
    <property type="match status" value="1"/>
</dbReference>
<accession>A0A3N6P0Q3</accession>
<dbReference type="GO" id="GO:0005737">
    <property type="term" value="C:cytoplasm"/>
    <property type="evidence" value="ECO:0007669"/>
    <property type="project" value="UniProtKB-SubCell"/>
</dbReference>
<comment type="pathway">
    <text evidence="7">Amino-acid degradation; L-histidine degradation into L-glutamate; N-formimidoyl-L-glutamate from L-histidine: step 3/3.</text>
</comment>
<keyword evidence="4 7" id="KW-0369">Histidine metabolism</keyword>
<comment type="catalytic activity">
    <reaction evidence="7">
        <text>4-imidazolone-5-propanoate + H2O = N-formimidoyl-L-glutamate</text>
        <dbReference type="Rhea" id="RHEA:23660"/>
        <dbReference type="ChEBI" id="CHEBI:15377"/>
        <dbReference type="ChEBI" id="CHEBI:58928"/>
        <dbReference type="ChEBI" id="CHEBI:77893"/>
        <dbReference type="EC" id="3.5.2.7"/>
    </reaction>
</comment>
<comment type="caution">
    <text evidence="10">The sequence shown here is derived from an EMBL/GenBank/DDBJ whole genome shotgun (WGS) entry which is preliminary data.</text>
</comment>
<comment type="caution">
    <text evidence="7">Lacks conserved residue(s) required for the propagation of feature annotation.</text>
</comment>
<keyword evidence="5 7" id="KW-0862">Zinc</keyword>
<evidence type="ECO:0000256" key="7">
    <source>
        <dbReference type="HAMAP-Rule" id="MF_00372"/>
    </source>
</evidence>